<gene>
    <name evidence="5" type="ORF">F4561_002799</name>
</gene>
<evidence type="ECO:0000313" key="6">
    <source>
        <dbReference type="Proteomes" id="UP000523007"/>
    </source>
</evidence>
<dbReference type="InterPro" id="IPR051400">
    <property type="entry name" value="HAD-like_hydrolase"/>
</dbReference>
<accession>A0A7W7W3N2</accession>
<dbReference type="AlphaFoldDB" id="A0A7W7W3N2"/>
<dbReference type="Proteomes" id="UP000523007">
    <property type="component" value="Unassembled WGS sequence"/>
</dbReference>
<dbReference type="SFLD" id="SFLDG01135">
    <property type="entry name" value="C1.5.6:_HAD__Beta-PGM__Phospha"/>
    <property type="match status" value="1"/>
</dbReference>
<dbReference type="EMBL" id="JACHJT010000001">
    <property type="protein sequence ID" value="MBB4931979.1"/>
    <property type="molecule type" value="Genomic_DNA"/>
</dbReference>
<comment type="caution">
    <text evidence="5">The sequence shown here is derived from an EMBL/GenBank/DDBJ whole genome shotgun (WGS) entry which is preliminary data.</text>
</comment>
<dbReference type="NCBIfam" id="TIGR01549">
    <property type="entry name" value="HAD-SF-IA-v1"/>
    <property type="match status" value="1"/>
</dbReference>
<dbReference type="InterPro" id="IPR036412">
    <property type="entry name" value="HAD-like_sf"/>
</dbReference>
<organism evidence="5 6">
    <name type="scientific">Lipingzhangella halophila</name>
    <dbReference type="NCBI Taxonomy" id="1783352"/>
    <lineage>
        <taxon>Bacteria</taxon>
        <taxon>Bacillati</taxon>
        <taxon>Actinomycetota</taxon>
        <taxon>Actinomycetes</taxon>
        <taxon>Streptosporangiales</taxon>
        <taxon>Nocardiopsidaceae</taxon>
        <taxon>Lipingzhangella</taxon>
    </lineage>
</organism>
<dbReference type="GO" id="GO:0044281">
    <property type="term" value="P:small molecule metabolic process"/>
    <property type="evidence" value="ECO:0007669"/>
    <property type="project" value="UniProtKB-ARBA"/>
</dbReference>
<dbReference type="Gene3D" id="3.40.50.1000">
    <property type="entry name" value="HAD superfamily/HAD-like"/>
    <property type="match status" value="1"/>
</dbReference>
<dbReference type="RefSeq" id="WP_184579001.1">
    <property type="nucleotide sequence ID" value="NZ_JACHJT010000001.1"/>
</dbReference>
<dbReference type="GO" id="GO:0016787">
    <property type="term" value="F:hydrolase activity"/>
    <property type="evidence" value="ECO:0007669"/>
    <property type="project" value="UniProtKB-KW"/>
</dbReference>
<dbReference type="Gene3D" id="1.20.120.1600">
    <property type="match status" value="1"/>
</dbReference>
<evidence type="ECO:0000313" key="5">
    <source>
        <dbReference type="EMBL" id="MBB4931979.1"/>
    </source>
</evidence>
<dbReference type="SUPFAM" id="SSF56784">
    <property type="entry name" value="HAD-like"/>
    <property type="match status" value="1"/>
</dbReference>
<evidence type="ECO:0000256" key="4">
    <source>
        <dbReference type="SAM" id="MobiDB-lite"/>
    </source>
</evidence>
<keyword evidence="3" id="KW-0460">Magnesium</keyword>
<keyword evidence="2 5" id="KW-0378">Hydrolase</keyword>
<evidence type="ECO:0000256" key="2">
    <source>
        <dbReference type="ARBA" id="ARBA00022801"/>
    </source>
</evidence>
<feature type="region of interest" description="Disordered" evidence="4">
    <location>
        <begin position="241"/>
        <end position="282"/>
    </location>
</feature>
<dbReference type="PANTHER" id="PTHR46470">
    <property type="entry name" value="N-ACYLNEURAMINATE-9-PHOSPHATASE"/>
    <property type="match status" value="1"/>
</dbReference>
<dbReference type="PANTHER" id="PTHR46470:SF4">
    <property type="entry name" value="5-AMINO-6-(5-PHOSPHO-D-RIBITYLAMINO)URACIL PHOSPHATASE YIGB"/>
    <property type="match status" value="1"/>
</dbReference>
<dbReference type="InterPro" id="IPR023214">
    <property type="entry name" value="HAD_sf"/>
</dbReference>
<dbReference type="NCBIfam" id="TIGR01509">
    <property type="entry name" value="HAD-SF-IA-v3"/>
    <property type="match status" value="1"/>
</dbReference>
<evidence type="ECO:0000256" key="3">
    <source>
        <dbReference type="ARBA" id="ARBA00022842"/>
    </source>
</evidence>
<protein>
    <submittedName>
        <fullName evidence="5">Putative hydrolase of the HAD superfamily</fullName>
    </submittedName>
</protein>
<sequence>MPDPAPAPVAIFFDLDDTLLDDHTASSTGLRTMMEQLGHPEFTAARRLWDVQTNISLNAFLDGRLTLQEQRRERVRALASQAGHPHIGDEQCDQLYQSYLQAHRTAWRAFPDVVPTLTQLTSAGLSLGVITNGIETLQRDKLAALDIAHHFKVVVCADTAGSGKPDPRIFHTACEQLGVAPARCWHVGDQMRADALGAVSAGMRPVLLDRHGTTEDDQADVTTISRLDELVAMSRTAPRPDVAHAHSMGDPLAAPHTPGHNAVATGMAPHATPDSPADTGSL</sequence>
<dbReference type="Pfam" id="PF00702">
    <property type="entry name" value="Hydrolase"/>
    <property type="match status" value="1"/>
</dbReference>
<dbReference type="SFLD" id="SFLDS00003">
    <property type="entry name" value="Haloacid_Dehalogenase"/>
    <property type="match status" value="1"/>
</dbReference>
<comment type="cofactor">
    <cofactor evidence="1">
        <name>Mg(2+)</name>
        <dbReference type="ChEBI" id="CHEBI:18420"/>
    </cofactor>
</comment>
<evidence type="ECO:0000256" key="1">
    <source>
        <dbReference type="ARBA" id="ARBA00001946"/>
    </source>
</evidence>
<reference evidence="5 6" key="1">
    <citation type="submission" date="2020-08" db="EMBL/GenBank/DDBJ databases">
        <title>Sequencing the genomes of 1000 actinobacteria strains.</title>
        <authorList>
            <person name="Klenk H.-P."/>
        </authorList>
    </citation>
    <scope>NUCLEOTIDE SEQUENCE [LARGE SCALE GENOMIC DNA]</scope>
    <source>
        <strain evidence="5 6">DSM 102030</strain>
    </source>
</reference>
<dbReference type="InterPro" id="IPR006439">
    <property type="entry name" value="HAD-SF_hydro_IA"/>
</dbReference>
<dbReference type="SFLD" id="SFLDG01129">
    <property type="entry name" value="C1.5:_HAD__Beta-PGM__Phosphata"/>
    <property type="match status" value="1"/>
</dbReference>
<proteinExistence type="predicted"/>
<name>A0A7W7W3N2_9ACTN</name>
<keyword evidence="6" id="KW-1185">Reference proteome</keyword>
<dbReference type="PRINTS" id="PR00413">
    <property type="entry name" value="HADHALOGNASE"/>
</dbReference>